<dbReference type="EMBL" id="CAKMRJ010000001">
    <property type="protein sequence ID" value="CAH1413676.1"/>
    <property type="molecule type" value="Genomic_DNA"/>
</dbReference>
<comment type="caution">
    <text evidence="1">The sequence shown here is derived from an EMBL/GenBank/DDBJ whole genome shotgun (WGS) entry which is preliminary data.</text>
</comment>
<dbReference type="Proteomes" id="UP001157418">
    <property type="component" value="Unassembled WGS sequence"/>
</dbReference>
<dbReference type="AlphaFoldDB" id="A0AAU9LFX5"/>
<accession>A0AAU9LFX5</accession>
<sequence>MHAPVDLTVSSTLLVPRCCPLGRVVVVVAGCVVTAGLGRHKLAMNSASELTGDVVGVCASGCPCCVDGPLSSRDCIGRTRLVVSPSCHCSPLSVISGA</sequence>
<reference evidence="1 2" key="1">
    <citation type="submission" date="2022-01" db="EMBL/GenBank/DDBJ databases">
        <authorList>
            <person name="Xiong W."/>
            <person name="Schranz E."/>
        </authorList>
    </citation>
    <scope>NUCLEOTIDE SEQUENCE [LARGE SCALE GENOMIC DNA]</scope>
</reference>
<proteinExistence type="predicted"/>
<gene>
    <name evidence="1" type="ORF">LVIROSA_LOCUS1629</name>
</gene>
<evidence type="ECO:0000313" key="2">
    <source>
        <dbReference type="Proteomes" id="UP001157418"/>
    </source>
</evidence>
<organism evidence="1 2">
    <name type="scientific">Lactuca virosa</name>
    <dbReference type="NCBI Taxonomy" id="75947"/>
    <lineage>
        <taxon>Eukaryota</taxon>
        <taxon>Viridiplantae</taxon>
        <taxon>Streptophyta</taxon>
        <taxon>Embryophyta</taxon>
        <taxon>Tracheophyta</taxon>
        <taxon>Spermatophyta</taxon>
        <taxon>Magnoliopsida</taxon>
        <taxon>eudicotyledons</taxon>
        <taxon>Gunneridae</taxon>
        <taxon>Pentapetalae</taxon>
        <taxon>asterids</taxon>
        <taxon>campanulids</taxon>
        <taxon>Asterales</taxon>
        <taxon>Asteraceae</taxon>
        <taxon>Cichorioideae</taxon>
        <taxon>Cichorieae</taxon>
        <taxon>Lactucinae</taxon>
        <taxon>Lactuca</taxon>
    </lineage>
</organism>
<protein>
    <recommendedName>
        <fullName evidence="3">Secreted protein</fullName>
    </recommendedName>
</protein>
<keyword evidence="2" id="KW-1185">Reference proteome</keyword>
<evidence type="ECO:0000313" key="1">
    <source>
        <dbReference type="EMBL" id="CAH1413676.1"/>
    </source>
</evidence>
<evidence type="ECO:0008006" key="3">
    <source>
        <dbReference type="Google" id="ProtNLM"/>
    </source>
</evidence>
<name>A0AAU9LFX5_9ASTR</name>